<dbReference type="EMBL" id="AGFM01000017">
    <property type="protein sequence ID" value="EHJ61698.1"/>
    <property type="molecule type" value="Genomic_DNA"/>
</dbReference>
<gene>
    <name evidence="1" type="ORF">NSU_1459</name>
</gene>
<proteinExistence type="predicted"/>
<dbReference type="PATRIC" id="fig|1088721.3.peg.1441"/>
<reference evidence="1 2" key="1">
    <citation type="journal article" date="2012" name="J. Bacteriol.">
        <title>Genome sequence of benzo(a)pyrene-degrading bacterium Novosphingobium pentaromativorans US6-1.</title>
        <authorList>
            <person name="Luo Y.R."/>
            <person name="Kang S.G."/>
            <person name="Kim S.J."/>
            <person name="Kim M.R."/>
            <person name="Li N."/>
            <person name="Lee J.H."/>
            <person name="Kwon K.K."/>
        </authorList>
    </citation>
    <scope>NUCLEOTIDE SEQUENCE [LARGE SCALE GENOMIC DNA]</scope>
    <source>
        <strain evidence="1 2">US6-1</strain>
    </source>
</reference>
<keyword evidence="2" id="KW-1185">Reference proteome</keyword>
<accession>G6EAR1</accession>
<organism evidence="1 2">
    <name type="scientific">Novosphingobium pentaromativorans US6-1</name>
    <dbReference type="NCBI Taxonomy" id="1088721"/>
    <lineage>
        <taxon>Bacteria</taxon>
        <taxon>Pseudomonadati</taxon>
        <taxon>Pseudomonadota</taxon>
        <taxon>Alphaproteobacteria</taxon>
        <taxon>Sphingomonadales</taxon>
        <taxon>Sphingomonadaceae</taxon>
        <taxon>Novosphingobium</taxon>
    </lineage>
</organism>
<name>G6EAR1_9SPHN</name>
<protein>
    <submittedName>
        <fullName evidence="1">Uncharacterized protein</fullName>
    </submittedName>
</protein>
<comment type="caution">
    <text evidence="1">The sequence shown here is derived from an EMBL/GenBank/DDBJ whole genome shotgun (WGS) entry which is preliminary data.</text>
</comment>
<evidence type="ECO:0000313" key="1">
    <source>
        <dbReference type="EMBL" id="EHJ61698.1"/>
    </source>
</evidence>
<dbReference type="Proteomes" id="UP000004030">
    <property type="component" value="Unassembled WGS sequence"/>
</dbReference>
<dbReference type="AlphaFoldDB" id="G6EAR1"/>
<sequence length="89" mass="9950">MFHVSTFHDRVAFVPEIHFSPPCHRTCHRTARKQRHLFRIGRAVPSRVGGDLHSHLPDMVQKENGITRSALALEASGRPSHRDSPPGGP</sequence>
<evidence type="ECO:0000313" key="2">
    <source>
        <dbReference type="Proteomes" id="UP000004030"/>
    </source>
</evidence>